<accession>A0A918ADE7</accession>
<dbReference type="RefSeq" id="WP_189143869.1">
    <property type="nucleotide sequence ID" value="NZ_BMNK01000020.1"/>
</dbReference>
<name>A0A918ADE7_9ACTN</name>
<dbReference type="InterPro" id="IPR004401">
    <property type="entry name" value="YbaB/EbfC"/>
</dbReference>
<dbReference type="Pfam" id="PF02575">
    <property type="entry name" value="YbaB_DNA_bd"/>
    <property type="match status" value="1"/>
</dbReference>
<dbReference type="AlphaFoldDB" id="A0A918ADE7"/>
<keyword evidence="2" id="KW-1185">Reference proteome</keyword>
<evidence type="ECO:0000313" key="1">
    <source>
        <dbReference type="EMBL" id="GGP16162.1"/>
    </source>
</evidence>
<reference evidence="1" key="2">
    <citation type="submission" date="2020-09" db="EMBL/GenBank/DDBJ databases">
        <authorList>
            <person name="Sun Q."/>
            <person name="Zhou Y."/>
        </authorList>
    </citation>
    <scope>NUCLEOTIDE SEQUENCE</scope>
    <source>
        <strain evidence="1">CGMCC 4.7430</strain>
    </source>
</reference>
<comment type="caution">
    <text evidence="1">The sequence shown here is derived from an EMBL/GenBank/DDBJ whole genome shotgun (WGS) entry which is preliminary data.</text>
</comment>
<gene>
    <name evidence="1" type="ORF">GCM10012278_78840</name>
</gene>
<dbReference type="Proteomes" id="UP000660745">
    <property type="component" value="Unassembled WGS sequence"/>
</dbReference>
<evidence type="ECO:0008006" key="3">
    <source>
        <dbReference type="Google" id="ProtNLM"/>
    </source>
</evidence>
<dbReference type="InterPro" id="IPR036894">
    <property type="entry name" value="YbaB-like_sf"/>
</dbReference>
<reference evidence="1" key="1">
    <citation type="journal article" date="2014" name="Int. J. Syst. Evol. Microbiol.">
        <title>Complete genome sequence of Corynebacterium casei LMG S-19264T (=DSM 44701T), isolated from a smear-ripened cheese.</title>
        <authorList>
            <consortium name="US DOE Joint Genome Institute (JGI-PGF)"/>
            <person name="Walter F."/>
            <person name="Albersmeier A."/>
            <person name="Kalinowski J."/>
            <person name="Ruckert C."/>
        </authorList>
    </citation>
    <scope>NUCLEOTIDE SEQUENCE</scope>
    <source>
        <strain evidence="1">CGMCC 4.7430</strain>
    </source>
</reference>
<sequence>MTTPDGGAPFLDEEMNRFLGQFQATTRPLEELREGLGAVRGRGTAAHGQVEAEVLASGALGSLRIDPRAMRLGADALAEAVLAAASNAGADLATQLTGMLTNGLNPFADEVRRAGQEW</sequence>
<proteinExistence type="predicted"/>
<dbReference type="SUPFAM" id="SSF82607">
    <property type="entry name" value="YbaB-like"/>
    <property type="match status" value="1"/>
</dbReference>
<protein>
    <recommendedName>
        <fullName evidence="3">YbaB/EbfC family nucleoid-associated protein</fullName>
    </recommendedName>
</protein>
<dbReference type="EMBL" id="BMNK01000020">
    <property type="protein sequence ID" value="GGP16162.1"/>
    <property type="molecule type" value="Genomic_DNA"/>
</dbReference>
<organism evidence="1 2">
    <name type="scientific">Nonomuraea glycinis</name>
    <dbReference type="NCBI Taxonomy" id="2047744"/>
    <lineage>
        <taxon>Bacteria</taxon>
        <taxon>Bacillati</taxon>
        <taxon>Actinomycetota</taxon>
        <taxon>Actinomycetes</taxon>
        <taxon>Streptosporangiales</taxon>
        <taxon>Streptosporangiaceae</taxon>
        <taxon>Nonomuraea</taxon>
    </lineage>
</organism>
<dbReference type="GO" id="GO:0003677">
    <property type="term" value="F:DNA binding"/>
    <property type="evidence" value="ECO:0007669"/>
    <property type="project" value="InterPro"/>
</dbReference>
<dbReference type="Gene3D" id="3.30.1310.10">
    <property type="entry name" value="Nucleoid-associated protein YbaB-like domain"/>
    <property type="match status" value="1"/>
</dbReference>
<evidence type="ECO:0000313" key="2">
    <source>
        <dbReference type="Proteomes" id="UP000660745"/>
    </source>
</evidence>